<comment type="similarity">
    <text evidence="3">Belongs to the galactose-1-phosphate uridylyltransferase type 1 family.</text>
</comment>
<sequence length="393" mass="44069">MSASEFDAALHPHRRFNPLTEEYVLVSPHRARRPWLGQVEPPQPVSLPEYDPSCFLCPGNERVGGTTNPVYSSTFTFSNDFAALAPAPVPSPPEPVHPLLETRPVHGHCDVLVFHPRHDLSLARLKPAAISSIIDEWTRVYAKRSSDDGIRYIQIFEARSSVYFDVLQGLPSLQNKGAMMGCSNPHPHGQVWSMSDVPSIPAKELASFQRYASSKVGSSKAPRGPFERPCLLCEYAHFEANNAADVRIVVRNEDWIVLVPWWATWPFEILLLPFRRHIPSLLDLTADEKSSFAQILAEVTVRYDNLFSCSFAYSMGIHQAPISREAAEAKKECESQSDVAHLHLHFLPPLLRSASVRKFLVGFELLAEAQRDLTPEQGAERLRECASIHYADI</sequence>
<feature type="binding site" evidence="16">
    <location>
        <position position="318"/>
    </location>
    <ligand>
        <name>Fe cation</name>
        <dbReference type="ChEBI" id="CHEBI:24875"/>
    </ligand>
</feature>
<feature type="binding site" evidence="15">
    <location>
        <position position="57"/>
    </location>
    <ligand>
        <name>Zn(2+)</name>
        <dbReference type="ChEBI" id="CHEBI:29105"/>
    </ligand>
</feature>
<feature type="active site" description="Tele-UMP-histidine intermediate" evidence="13">
    <location>
        <position position="188"/>
    </location>
</feature>
<evidence type="ECO:0000256" key="4">
    <source>
        <dbReference type="ARBA" id="ARBA00012384"/>
    </source>
</evidence>
<dbReference type="NCBIfam" id="TIGR00209">
    <property type="entry name" value="galT_1"/>
    <property type="match status" value="1"/>
</dbReference>
<dbReference type="Gene3D" id="3.30.428.10">
    <property type="entry name" value="HIT-like"/>
    <property type="match status" value="2"/>
</dbReference>
<keyword evidence="10" id="KW-0299">Galactose metabolism</keyword>
<dbReference type="PIRSF" id="PIRSF000808">
    <property type="entry name" value="GalT"/>
    <property type="match status" value="1"/>
</dbReference>
<feature type="binding site" description="in other chain" evidence="14">
    <location>
        <position position="175"/>
    </location>
    <ligand>
        <name>UDP-alpha-D-glucose</name>
        <dbReference type="ChEBI" id="CHEBI:58885"/>
        <note>ligand shared between dimeric partners</note>
    </ligand>
</feature>
<accession>A0A4S4L5G6</accession>
<dbReference type="InterPro" id="IPR005849">
    <property type="entry name" value="GalP_Utransf_N"/>
</dbReference>
<protein>
    <recommendedName>
        <fullName evidence="5">Galactose-1-phosphate uridylyltransferase</fullName>
        <ecNumber evidence="4">2.7.7.12</ecNumber>
    </recommendedName>
    <alternativeName>
        <fullName evidence="12">UDP-glucose--hexose-1-phosphate uridylyltransferase</fullName>
    </alternativeName>
</protein>
<dbReference type="UniPathway" id="UPA00214"/>
<dbReference type="OrthoDB" id="418412at2759"/>
<keyword evidence="11" id="KW-0119">Carbohydrate metabolism</keyword>
<evidence type="ECO:0000256" key="13">
    <source>
        <dbReference type="PIRSR" id="PIRSR000808-1"/>
    </source>
</evidence>
<comment type="cofactor">
    <cofactor evidence="15">
        <name>Zn(2+)</name>
        <dbReference type="ChEBI" id="CHEBI:29105"/>
    </cofactor>
    <text evidence="15">Binds 1 zinc ion per subunit.</text>
</comment>
<feature type="binding site" description="in other chain" evidence="14">
    <location>
        <begin position="181"/>
        <end position="183"/>
    </location>
    <ligand>
        <name>UDP-alpha-D-glucose</name>
        <dbReference type="ChEBI" id="CHEBI:58885"/>
        <note>ligand shared between dimeric partners</note>
    </ligand>
</feature>
<feature type="binding site" description="in other chain" evidence="14">
    <location>
        <position position="63"/>
    </location>
    <ligand>
        <name>UDP-alpha-D-glucose</name>
        <dbReference type="ChEBI" id="CHEBI:58885"/>
        <note>ligand shared between dimeric partners</note>
    </ligand>
</feature>
<evidence type="ECO:0000256" key="11">
    <source>
        <dbReference type="ARBA" id="ARBA00023277"/>
    </source>
</evidence>
<keyword evidence="20" id="KW-1185">Reference proteome</keyword>
<feature type="binding site" evidence="15">
    <location>
        <position position="54"/>
    </location>
    <ligand>
        <name>Zn(2+)</name>
        <dbReference type="ChEBI" id="CHEBI:29105"/>
    </ligand>
</feature>
<comment type="caution">
    <text evidence="19">The sequence shown here is derived from an EMBL/GenBank/DDBJ whole genome shotgun (WGS) entry which is preliminary data.</text>
</comment>
<dbReference type="Pfam" id="PF02744">
    <property type="entry name" value="GalP_UDP_tr_C"/>
    <property type="match status" value="1"/>
</dbReference>
<feature type="binding site" description="in other chain" evidence="14">
    <location>
        <begin position="79"/>
        <end position="80"/>
    </location>
    <ligand>
        <name>UDP-alpha-D-glucose</name>
        <dbReference type="ChEBI" id="CHEBI:58885"/>
        <note>ligand shared between dimeric partners</note>
    </ligand>
</feature>
<dbReference type="InterPro" id="IPR001937">
    <property type="entry name" value="GalP_UDPtransf1"/>
</dbReference>
<dbReference type="EMBL" id="SGPK01000224">
    <property type="protein sequence ID" value="THH05978.1"/>
    <property type="molecule type" value="Genomic_DNA"/>
</dbReference>
<dbReference type="AlphaFoldDB" id="A0A4S4L5G6"/>
<dbReference type="FunFam" id="3.30.428.10:FF:000001">
    <property type="entry name" value="Galactose-1-phosphate uridylyltransferase"/>
    <property type="match status" value="1"/>
</dbReference>
<evidence type="ECO:0000256" key="8">
    <source>
        <dbReference type="ARBA" id="ARBA00022723"/>
    </source>
</evidence>
<evidence type="ECO:0000256" key="7">
    <source>
        <dbReference type="ARBA" id="ARBA00022695"/>
    </source>
</evidence>
<evidence type="ECO:0000256" key="14">
    <source>
        <dbReference type="PIRSR" id="PIRSR000808-2"/>
    </source>
</evidence>
<reference evidence="19 20" key="1">
    <citation type="submission" date="2019-02" db="EMBL/GenBank/DDBJ databases">
        <title>Genome sequencing of the rare red list fungi Phellinidium pouzarii.</title>
        <authorList>
            <person name="Buettner E."/>
            <person name="Kellner H."/>
        </authorList>
    </citation>
    <scope>NUCLEOTIDE SEQUENCE [LARGE SCALE GENOMIC DNA]</scope>
    <source>
        <strain evidence="19 20">DSM 108285</strain>
    </source>
</reference>
<dbReference type="GO" id="GO:0005737">
    <property type="term" value="C:cytoplasm"/>
    <property type="evidence" value="ECO:0007669"/>
    <property type="project" value="TreeGrafter"/>
</dbReference>
<feature type="binding site" evidence="16">
    <location>
        <position position="204"/>
    </location>
    <ligand>
        <name>Fe cation</name>
        <dbReference type="ChEBI" id="CHEBI:24875"/>
    </ligand>
</feature>
<comment type="catalytic activity">
    <reaction evidence="1">
        <text>alpha-D-galactose 1-phosphate + UDP-alpha-D-glucose = alpha-D-glucose 1-phosphate + UDP-alpha-D-galactose</text>
        <dbReference type="Rhea" id="RHEA:13989"/>
        <dbReference type="ChEBI" id="CHEBI:58336"/>
        <dbReference type="ChEBI" id="CHEBI:58601"/>
        <dbReference type="ChEBI" id="CHEBI:58885"/>
        <dbReference type="ChEBI" id="CHEBI:66914"/>
        <dbReference type="EC" id="2.7.7.12"/>
    </reaction>
</comment>
<keyword evidence="6" id="KW-0808">Transferase</keyword>
<organism evidence="19 20">
    <name type="scientific">Phellinidium pouzarii</name>
    <dbReference type="NCBI Taxonomy" id="167371"/>
    <lineage>
        <taxon>Eukaryota</taxon>
        <taxon>Fungi</taxon>
        <taxon>Dikarya</taxon>
        <taxon>Basidiomycota</taxon>
        <taxon>Agaricomycotina</taxon>
        <taxon>Agaricomycetes</taxon>
        <taxon>Hymenochaetales</taxon>
        <taxon>Hymenochaetaceae</taxon>
        <taxon>Phellinidium</taxon>
    </lineage>
</organism>
<dbReference type="SUPFAM" id="SSF54197">
    <property type="entry name" value="HIT-like"/>
    <property type="match status" value="2"/>
</dbReference>
<feature type="binding site" evidence="14">
    <location>
        <begin position="358"/>
        <end position="359"/>
    </location>
    <ligand>
        <name>UDP-alpha-D-glucose</name>
        <dbReference type="ChEBI" id="CHEBI:58885"/>
        <note>ligand shared between dimeric partners</note>
    </ligand>
</feature>
<evidence type="ECO:0000256" key="12">
    <source>
        <dbReference type="ARBA" id="ARBA00030549"/>
    </source>
</evidence>
<evidence type="ECO:0000256" key="15">
    <source>
        <dbReference type="PIRSR" id="PIRSR000808-3"/>
    </source>
</evidence>
<evidence type="ECO:0000259" key="17">
    <source>
        <dbReference type="Pfam" id="PF01087"/>
    </source>
</evidence>
<keyword evidence="8 15" id="KW-0479">Metal-binding</keyword>
<dbReference type="InterPro" id="IPR036265">
    <property type="entry name" value="HIT-like_sf"/>
</dbReference>
<dbReference type="GO" id="GO:0033499">
    <property type="term" value="P:galactose catabolic process via UDP-galactose, Leloir pathway"/>
    <property type="evidence" value="ECO:0007669"/>
    <property type="project" value="TreeGrafter"/>
</dbReference>
<keyword evidence="9 15" id="KW-0862">Zinc</keyword>
<dbReference type="Pfam" id="PF01087">
    <property type="entry name" value="GalP_UDP_transf"/>
    <property type="match status" value="2"/>
</dbReference>
<feature type="domain" description="Galactose-1-phosphate uridyl transferase C-terminal" evidence="18">
    <location>
        <begin position="206"/>
        <end position="391"/>
    </location>
</feature>
<feature type="binding site" description="in other chain" evidence="14">
    <location>
        <position position="190"/>
    </location>
    <ligand>
        <name>UDP-alpha-D-glucose</name>
        <dbReference type="ChEBI" id="CHEBI:58885"/>
        <note>ligand shared between dimeric partners</note>
    </ligand>
</feature>
<evidence type="ECO:0000256" key="2">
    <source>
        <dbReference type="ARBA" id="ARBA00004947"/>
    </source>
</evidence>
<keyword evidence="16" id="KW-0408">Iron</keyword>
<evidence type="ECO:0000256" key="1">
    <source>
        <dbReference type="ARBA" id="ARBA00001107"/>
    </source>
</evidence>
<dbReference type="EC" id="2.7.7.12" evidence="4"/>
<name>A0A4S4L5G6_9AGAM</name>
<feature type="domain" description="Galactose-1-phosphate uridyl transferase N-terminal" evidence="17">
    <location>
        <begin position="173"/>
        <end position="198"/>
    </location>
</feature>
<gene>
    <name evidence="19" type="ORF">EW145_g4403</name>
</gene>
<evidence type="ECO:0000256" key="5">
    <source>
        <dbReference type="ARBA" id="ARBA00016340"/>
    </source>
</evidence>
<dbReference type="Proteomes" id="UP000308199">
    <property type="component" value="Unassembled WGS sequence"/>
</dbReference>
<feature type="binding site" evidence="16">
    <location>
        <position position="345"/>
    </location>
    <ligand>
        <name>Fe cation</name>
        <dbReference type="ChEBI" id="CHEBI:24875"/>
    </ligand>
</feature>
<evidence type="ECO:0000256" key="16">
    <source>
        <dbReference type="PIRSR" id="PIRSR000808-4"/>
    </source>
</evidence>
<evidence type="ECO:0000256" key="6">
    <source>
        <dbReference type="ARBA" id="ARBA00022679"/>
    </source>
</evidence>
<evidence type="ECO:0000313" key="20">
    <source>
        <dbReference type="Proteomes" id="UP000308199"/>
    </source>
</evidence>
<dbReference type="CDD" id="cd00608">
    <property type="entry name" value="GalT"/>
    <property type="match status" value="1"/>
</dbReference>
<feature type="binding site" evidence="16">
    <location>
        <position position="343"/>
    </location>
    <ligand>
        <name>Fe cation</name>
        <dbReference type="ChEBI" id="CHEBI:24875"/>
    </ligand>
</feature>
<dbReference type="InterPro" id="IPR005850">
    <property type="entry name" value="GalP_Utransf_C"/>
</dbReference>
<feature type="binding site" evidence="14">
    <location>
        <begin position="30"/>
        <end position="33"/>
    </location>
    <ligand>
        <name>UDP-alpha-D-glucose</name>
        <dbReference type="ChEBI" id="CHEBI:58885"/>
        <note>ligand shared between dimeric partners</note>
    </ligand>
</feature>
<feature type="binding site" evidence="15">
    <location>
        <position position="186"/>
    </location>
    <ligand>
        <name>Zn(2+)</name>
        <dbReference type="ChEBI" id="CHEBI:29105"/>
    </ligand>
</feature>
<evidence type="ECO:0000313" key="19">
    <source>
        <dbReference type="EMBL" id="THH05978.1"/>
    </source>
</evidence>
<evidence type="ECO:0000256" key="3">
    <source>
        <dbReference type="ARBA" id="ARBA00010951"/>
    </source>
</evidence>
<dbReference type="PANTHER" id="PTHR11943">
    <property type="entry name" value="GALACTOSE-1-PHOSPHATE URIDYLYLTRANSFERASE"/>
    <property type="match status" value="1"/>
</dbReference>
<dbReference type="GO" id="GO:0008108">
    <property type="term" value="F:UDP-glucose:hexose-1-phosphate uridylyltransferase activity"/>
    <property type="evidence" value="ECO:0007669"/>
    <property type="project" value="UniProtKB-EC"/>
</dbReference>
<evidence type="ECO:0000259" key="18">
    <source>
        <dbReference type="Pfam" id="PF02744"/>
    </source>
</evidence>
<evidence type="ECO:0000256" key="10">
    <source>
        <dbReference type="ARBA" id="ARBA00023144"/>
    </source>
</evidence>
<feature type="binding site" evidence="15">
    <location>
        <position position="118"/>
    </location>
    <ligand>
        <name>Zn(2+)</name>
        <dbReference type="ChEBI" id="CHEBI:29105"/>
    </ligand>
</feature>
<evidence type="ECO:0000256" key="9">
    <source>
        <dbReference type="ARBA" id="ARBA00022833"/>
    </source>
</evidence>
<dbReference type="GO" id="GO:0008270">
    <property type="term" value="F:zinc ion binding"/>
    <property type="evidence" value="ECO:0007669"/>
    <property type="project" value="InterPro"/>
</dbReference>
<feature type="binding site" description="in other chain" evidence="14">
    <location>
        <position position="370"/>
    </location>
    <ligand>
        <name>UDP-alpha-D-glucose</name>
        <dbReference type="ChEBI" id="CHEBI:58885"/>
        <note>ligand shared between dimeric partners</note>
    </ligand>
</feature>
<feature type="binding site" evidence="14">
    <location>
        <begin position="363"/>
        <end position="364"/>
    </location>
    <ligand>
        <name>UDP-alpha-D-glucose</name>
        <dbReference type="ChEBI" id="CHEBI:58885"/>
        <note>ligand shared between dimeric partners</note>
    </ligand>
</feature>
<feature type="domain" description="Galactose-1-phosphate uridyl transferase N-terminal" evidence="17">
    <location>
        <begin position="5"/>
        <end position="158"/>
    </location>
</feature>
<dbReference type="PANTHER" id="PTHR11943:SF1">
    <property type="entry name" value="GALACTOSE-1-PHOSPHATE URIDYLYLTRANSFERASE"/>
    <property type="match status" value="1"/>
</dbReference>
<comment type="pathway">
    <text evidence="2">Carbohydrate metabolism; galactose metabolism.</text>
</comment>
<keyword evidence="7" id="KW-0548">Nucleotidyltransferase</keyword>
<proteinExistence type="inferred from homology"/>
<comment type="cofactor">
    <cofactor evidence="16">
        <name>Fe cation</name>
        <dbReference type="ChEBI" id="CHEBI:24875"/>
    </cofactor>
    <text evidence="16">Binds 1 Fe cation per subunit.</text>
</comment>